<evidence type="ECO:0000256" key="1">
    <source>
        <dbReference type="SAM" id="Phobius"/>
    </source>
</evidence>
<protein>
    <submittedName>
        <fullName evidence="3">YdcF family protein</fullName>
    </submittedName>
</protein>
<dbReference type="AlphaFoldDB" id="A0A7X0SR05"/>
<keyword evidence="1" id="KW-0472">Membrane</keyword>
<dbReference type="Pfam" id="PF02698">
    <property type="entry name" value="DUF218"/>
    <property type="match status" value="1"/>
</dbReference>
<dbReference type="InterPro" id="IPR003848">
    <property type="entry name" value="DUF218"/>
</dbReference>
<dbReference type="Proteomes" id="UP000564644">
    <property type="component" value="Unassembled WGS sequence"/>
</dbReference>
<dbReference type="InterPro" id="IPR051599">
    <property type="entry name" value="Cell_Envelope_Assoc"/>
</dbReference>
<gene>
    <name evidence="3" type="ORF">H7C18_26755</name>
</gene>
<organism evidence="3 4">
    <name type="scientific">Cohnella zeiphila</name>
    <dbReference type="NCBI Taxonomy" id="2761120"/>
    <lineage>
        <taxon>Bacteria</taxon>
        <taxon>Bacillati</taxon>
        <taxon>Bacillota</taxon>
        <taxon>Bacilli</taxon>
        <taxon>Bacillales</taxon>
        <taxon>Paenibacillaceae</taxon>
        <taxon>Cohnella</taxon>
    </lineage>
</organism>
<comment type="caution">
    <text evidence="3">The sequence shown here is derived from an EMBL/GenBank/DDBJ whole genome shotgun (WGS) entry which is preliminary data.</text>
</comment>
<keyword evidence="1" id="KW-0812">Transmembrane</keyword>
<dbReference type="InterPro" id="IPR014729">
    <property type="entry name" value="Rossmann-like_a/b/a_fold"/>
</dbReference>
<feature type="transmembrane region" description="Helical" evidence="1">
    <location>
        <begin position="7"/>
        <end position="29"/>
    </location>
</feature>
<accession>A0A7X0SR05</accession>
<name>A0A7X0SR05_9BACL</name>
<evidence type="ECO:0000259" key="2">
    <source>
        <dbReference type="Pfam" id="PF02698"/>
    </source>
</evidence>
<sequence>MIYVVKFLYSFALPPGLFVVILLLLALRIRKRDRIAALLLLSATIVLYLLSTQLVGDALIRSLESRYTPPGPDRVQGDVIVVLGGGAVKDSPDVDGYGNLTGAAANRLLTAARLHFRTGLPIVFSGGQVYKDSGNEAEIARRQLIGLKVSADQIVMENRSLNTEQNAENVGQILDERHWSKPVLVTSAFHMERALLDFQAAGMQPIPYPADYWAGRQAILYANKLAPSSGGLSASGVALREYLGILALKVL</sequence>
<dbReference type="PANTHER" id="PTHR30336">
    <property type="entry name" value="INNER MEMBRANE PROTEIN, PROBABLE PERMEASE"/>
    <property type="match status" value="1"/>
</dbReference>
<keyword evidence="1" id="KW-1133">Transmembrane helix</keyword>
<feature type="transmembrane region" description="Helical" evidence="1">
    <location>
        <begin position="35"/>
        <end position="56"/>
    </location>
</feature>
<evidence type="ECO:0000313" key="3">
    <source>
        <dbReference type="EMBL" id="MBB6734532.1"/>
    </source>
</evidence>
<evidence type="ECO:0000313" key="4">
    <source>
        <dbReference type="Proteomes" id="UP000564644"/>
    </source>
</evidence>
<proteinExistence type="predicted"/>
<keyword evidence="4" id="KW-1185">Reference proteome</keyword>
<dbReference type="GO" id="GO:0000270">
    <property type="term" value="P:peptidoglycan metabolic process"/>
    <property type="evidence" value="ECO:0007669"/>
    <property type="project" value="TreeGrafter"/>
</dbReference>
<dbReference type="CDD" id="cd06259">
    <property type="entry name" value="YdcF-like"/>
    <property type="match status" value="1"/>
</dbReference>
<reference evidence="3 4" key="1">
    <citation type="submission" date="2020-08" db="EMBL/GenBank/DDBJ databases">
        <title>Cohnella phylogeny.</title>
        <authorList>
            <person name="Dunlap C."/>
        </authorList>
    </citation>
    <scope>NUCLEOTIDE SEQUENCE [LARGE SCALE GENOMIC DNA]</scope>
    <source>
        <strain evidence="3 4">CBP 2801</strain>
    </source>
</reference>
<dbReference type="Gene3D" id="3.40.50.620">
    <property type="entry name" value="HUPs"/>
    <property type="match status" value="1"/>
</dbReference>
<dbReference type="RefSeq" id="WP_185132185.1">
    <property type="nucleotide sequence ID" value="NZ_JACJVO010000033.1"/>
</dbReference>
<dbReference type="EMBL" id="JACJVO010000033">
    <property type="protein sequence ID" value="MBB6734532.1"/>
    <property type="molecule type" value="Genomic_DNA"/>
</dbReference>
<dbReference type="PANTHER" id="PTHR30336:SF4">
    <property type="entry name" value="ENVELOPE BIOGENESIS FACTOR ELYC"/>
    <property type="match status" value="1"/>
</dbReference>
<dbReference type="GO" id="GO:0005886">
    <property type="term" value="C:plasma membrane"/>
    <property type="evidence" value="ECO:0007669"/>
    <property type="project" value="TreeGrafter"/>
</dbReference>
<dbReference type="GO" id="GO:0043164">
    <property type="term" value="P:Gram-negative-bacterium-type cell wall biogenesis"/>
    <property type="evidence" value="ECO:0007669"/>
    <property type="project" value="TreeGrafter"/>
</dbReference>
<feature type="domain" description="DUF218" evidence="2">
    <location>
        <begin position="78"/>
        <end position="244"/>
    </location>
</feature>